<dbReference type="AlphaFoldDB" id="A0A6H9S3E1"/>
<feature type="region of interest" description="Disordered" evidence="1">
    <location>
        <begin position="17"/>
        <end position="43"/>
    </location>
</feature>
<organism evidence="2 3">
    <name type="scientific">Pseudomonas palleroniana</name>
    <dbReference type="NCBI Taxonomy" id="191390"/>
    <lineage>
        <taxon>Bacteria</taxon>
        <taxon>Pseudomonadati</taxon>
        <taxon>Pseudomonadota</taxon>
        <taxon>Gammaproteobacteria</taxon>
        <taxon>Pseudomonadales</taxon>
        <taxon>Pseudomonadaceae</taxon>
        <taxon>Pseudomonas</taxon>
    </lineage>
</organism>
<feature type="non-terminal residue" evidence="2">
    <location>
        <position position="1"/>
    </location>
</feature>
<feature type="non-terminal residue" evidence="2">
    <location>
        <position position="195"/>
    </location>
</feature>
<accession>A0A6H9S3E1</accession>
<protein>
    <recommendedName>
        <fullName evidence="4">Filamentous hemagglutinin</fullName>
    </recommendedName>
</protein>
<reference evidence="2 3" key="1">
    <citation type="submission" date="2019-09" db="EMBL/GenBank/DDBJ databases">
        <title>Draft genome sequences of 48 bacterial type strains from the CCUG.</title>
        <authorList>
            <person name="Tunovic T."/>
            <person name="Pineiro-Iglesias B."/>
            <person name="Unosson C."/>
            <person name="Inganas E."/>
            <person name="Ohlen M."/>
            <person name="Cardew S."/>
            <person name="Jensie-Markopoulos S."/>
            <person name="Salva-Serra F."/>
            <person name="Jaen-Luchoro D."/>
            <person name="Karlsson R."/>
            <person name="Svensson-Stadler L."/>
            <person name="Chun J."/>
            <person name="Moore E."/>
        </authorList>
    </citation>
    <scope>NUCLEOTIDE SEQUENCE [LARGE SCALE GENOMIC DNA]</scope>
    <source>
        <strain evidence="2 3">CCUG 51524</strain>
    </source>
</reference>
<name>A0A6H9S3E1_9PSED</name>
<dbReference type="EMBL" id="VZPQ01000271">
    <property type="protein sequence ID" value="KAB0553067.1"/>
    <property type="molecule type" value="Genomic_DNA"/>
</dbReference>
<proteinExistence type="predicted"/>
<comment type="caution">
    <text evidence="2">The sequence shown here is derived from an EMBL/GenBank/DDBJ whole genome shotgun (WGS) entry which is preliminary data.</text>
</comment>
<feature type="compositionally biased region" description="Low complexity" evidence="1">
    <location>
        <begin position="28"/>
        <end position="37"/>
    </location>
</feature>
<evidence type="ECO:0000256" key="1">
    <source>
        <dbReference type="SAM" id="MobiDB-lite"/>
    </source>
</evidence>
<evidence type="ECO:0000313" key="3">
    <source>
        <dbReference type="Proteomes" id="UP000423257"/>
    </source>
</evidence>
<sequence>NDLTIQSGGSITFEGVKDLHKEDHSKSKSSMAWSSMSGKGHTDETLRQTQMVAAGAITIKAVDGLNIDLKQVNQDTVHQSIKAMVDADPQLAWLAEAEKRGDVDWRQVKEVHDSYKYSHSGMGPAVQMIIAILVVYFTAGAASGLIGTMAGSTAAAGSGTAFAAAGTATASAVAGGAAAGSTVAAGWANVAFTAI</sequence>
<evidence type="ECO:0008006" key="4">
    <source>
        <dbReference type="Google" id="ProtNLM"/>
    </source>
</evidence>
<dbReference type="Proteomes" id="UP000423257">
    <property type="component" value="Unassembled WGS sequence"/>
</dbReference>
<gene>
    <name evidence="2" type="ORF">F7R03_29315</name>
</gene>
<feature type="compositionally biased region" description="Basic and acidic residues" evidence="1">
    <location>
        <begin position="17"/>
        <end position="26"/>
    </location>
</feature>
<dbReference type="RefSeq" id="WP_151152767.1">
    <property type="nucleotide sequence ID" value="NZ_VZPQ01000271.1"/>
</dbReference>
<evidence type="ECO:0000313" key="2">
    <source>
        <dbReference type="EMBL" id="KAB0553067.1"/>
    </source>
</evidence>